<reference evidence="7" key="2">
    <citation type="submission" date="2021-04" db="EMBL/GenBank/DDBJ databases">
        <authorList>
            <person name="Gilroy R."/>
        </authorList>
    </citation>
    <scope>NUCLEOTIDE SEQUENCE</scope>
    <source>
        <strain evidence="7">CHK196-3914</strain>
    </source>
</reference>
<evidence type="ECO:0000256" key="1">
    <source>
        <dbReference type="ARBA" id="ARBA00010062"/>
    </source>
</evidence>
<evidence type="ECO:0000256" key="4">
    <source>
        <dbReference type="ARBA" id="ARBA00022970"/>
    </source>
</evidence>
<evidence type="ECO:0000256" key="3">
    <source>
        <dbReference type="ARBA" id="ARBA00022729"/>
    </source>
</evidence>
<name>A0A9D2G7Y2_9FIRM</name>
<keyword evidence="2" id="KW-0813">Transport</keyword>
<protein>
    <submittedName>
        <fullName evidence="7">ABC transporter substrate-binding protein</fullName>
    </submittedName>
</protein>
<dbReference type="InterPro" id="IPR000709">
    <property type="entry name" value="Leu_Ile_Val-bd"/>
</dbReference>
<dbReference type="InterPro" id="IPR028081">
    <property type="entry name" value="Leu-bd"/>
</dbReference>
<feature type="chain" id="PRO_5038867307" evidence="5">
    <location>
        <begin position="21"/>
        <end position="424"/>
    </location>
</feature>
<feature type="domain" description="Leucine-binding protein" evidence="6">
    <location>
        <begin position="37"/>
        <end position="359"/>
    </location>
</feature>
<reference evidence="7" key="1">
    <citation type="journal article" date="2021" name="PeerJ">
        <title>Extensive microbial diversity within the chicken gut microbiome revealed by metagenomics and culture.</title>
        <authorList>
            <person name="Gilroy R."/>
            <person name="Ravi A."/>
            <person name="Getino M."/>
            <person name="Pursley I."/>
            <person name="Horton D.L."/>
            <person name="Alikhan N.F."/>
            <person name="Baker D."/>
            <person name="Gharbi K."/>
            <person name="Hall N."/>
            <person name="Watson M."/>
            <person name="Adriaenssens E.M."/>
            <person name="Foster-Nyarko E."/>
            <person name="Jarju S."/>
            <person name="Secka A."/>
            <person name="Antonio M."/>
            <person name="Oren A."/>
            <person name="Chaudhuri R.R."/>
            <person name="La Ragione R."/>
            <person name="Hildebrand F."/>
            <person name="Pallen M.J."/>
        </authorList>
    </citation>
    <scope>NUCLEOTIDE SEQUENCE</scope>
    <source>
        <strain evidence="7">CHK196-3914</strain>
    </source>
</reference>
<evidence type="ECO:0000256" key="2">
    <source>
        <dbReference type="ARBA" id="ARBA00022448"/>
    </source>
</evidence>
<keyword evidence="4" id="KW-0029">Amino-acid transport</keyword>
<evidence type="ECO:0000313" key="8">
    <source>
        <dbReference type="Proteomes" id="UP000824116"/>
    </source>
</evidence>
<dbReference type="GO" id="GO:0006865">
    <property type="term" value="P:amino acid transport"/>
    <property type="evidence" value="ECO:0007669"/>
    <property type="project" value="UniProtKB-KW"/>
</dbReference>
<dbReference type="Pfam" id="PF13458">
    <property type="entry name" value="Peripla_BP_6"/>
    <property type="match status" value="1"/>
</dbReference>
<dbReference type="InterPro" id="IPR028082">
    <property type="entry name" value="Peripla_BP_I"/>
</dbReference>
<evidence type="ECO:0000313" key="7">
    <source>
        <dbReference type="EMBL" id="HIZ73891.1"/>
    </source>
</evidence>
<dbReference type="PANTHER" id="PTHR30483">
    <property type="entry name" value="LEUCINE-SPECIFIC-BINDING PROTEIN"/>
    <property type="match status" value="1"/>
</dbReference>
<dbReference type="EMBL" id="DXAY01000033">
    <property type="protein sequence ID" value="HIZ73891.1"/>
    <property type="molecule type" value="Genomic_DNA"/>
</dbReference>
<accession>A0A9D2G7Y2</accession>
<dbReference type="CDD" id="cd06340">
    <property type="entry name" value="PBP1_ABC_ligand_binding-like"/>
    <property type="match status" value="1"/>
</dbReference>
<dbReference type="InterPro" id="IPR051010">
    <property type="entry name" value="BCAA_transport"/>
</dbReference>
<proteinExistence type="inferred from homology"/>
<gene>
    <name evidence="7" type="ORF">H9723_01420</name>
</gene>
<dbReference type="AlphaFoldDB" id="A0A9D2G7Y2"/>
<dbReference type="SUPFAM" id="SSF53822">
    <property type="entry name" value="Periplasmic binding protein-like I"/>
    <property type="match status" value="1"/>
</dbReference>
<keyword evidence="3 5" id="KW-0732">Signal</keyword>
<comment type="similarity">
    <text evidence="1">Belongs to the leucine-binding protein family.</text>
</comment>
<comment type="caution">
    <text evidence="7">The sequence shown here is derived from an EMBL/GenBank/DDBJ whole genome shotgun (WGS) entry which is preliminary data.</text>
</comment>
<evidence type="ECO:0000259" key="6">
    <source>
        <dbReference type="Pfam" id="PF13458"/>
    </source>
</evidence>
<dbReference type="PRINTS" id="PR00337">
    <property type="entry name" value="LEUILEVALBP"/>
</dbReference>
<organism evidence="7 8">
    <name type="scientific">Candidatus Mediterraneibacter stercoravium</name>
    <dbReference type="NCBI Taxonomy" id="2838685"/>
    <lineage>
        <taxon>Bacteria</taxon>
        <taxon>Bacillati</taxon>
        <taxon>Bacillota</taxon>
        <taxon>Clostridia</taxon>
        <taxon>Lachnospirales</taxon>
        <taxon>Lachnospiraceae</taxon>
        <taxon>Mediterraneibacter</taxon>
    </lineage>
</organism>
<evidence type="ECO:0000256" key="5">
    <source>
        <dbReference type="SAM" id="SignalP"/>
    </source>
</evidence>
<sequence>MRKKVVSLLLVACMTGGLLAGCSGAGGGGGSDSDGNIVIGAVYPMTGDLADSGKTMQQGIDMAVEEINEEGGIDGREIEVIYGDSQGDSAKGMTEAERLITQENVDMLIGCYQSGVTVTVAQIAEQYQVPMITANATSDELTSNGYEYFFRLAPTNMMFVRDMIQYLTEEKEKNPDFKADSIAVFADNSEVGQQTVEWAEYWANENGIDYLGDITYTSGAADLSSEVLELKSMNPDVVVADCYVSDAILFTNTLQEQGYKPPVVICKGNGFTESAYLESVGNHANGIIVATEFVVGTKGDDINAKYKEKYGEDFNGHSAEAYTTAWVVIDALKNIVDGGGEISRESIQQELKEIKIEGQFSNGNEIILPYDTIAFEEDEFNGTPYLNQNLNATLTVTQIEDGVYVPIWPYDIAQADVVYPATYE</sequence>
<feature type="signal peptide" evidence="5">
    <location>
        <begin position="1"/>
        <end position="20"/>
    </location>
</feature>
<dbReference type="PROSITE" id="PS51257">
    <property type="entry name" value="PROKAR_LIPOPROTEIN"/>
    <property type="match status" value="1"/>
</dbReference>
<dbReference type="PANTHER" id="PTHR30483:SF37">
    <property type="entry name" value="ABC TRANSPORTER SUBSTRATE-BINDING PROTEIN"/>
    <property type="match status" value="1"/>
</dbReference>
<dbReference type="Proteomes" id="UP000824116">
    <property type="component" value="Unassembled WGS sequence"/>
</dbReference>
<dbReference type="Gene3D" id="3.40.50.2300">
    <property type="match status" value="2"/>
</dbReference>